<gene>
    <name evidence="7" type="ORF">F5X71_08300</name>
</gene>
<dbReference type="EMBL" id="CP046171">
    <property type="protein sequence ID" value="QIS02321.1"/>
    <property type="molecule type" value="Genomic_DNA"/>
</dbReference>
<evidence type="ECO:0000313" key="8">
    <source>
        <dbReference type="Proteomes" id="UP000501705"/>
    </source>
</evidence>
<dbReference type="UniPathway" id="UPA00895"/>
<keyword evidence="4 5" id="KW-0472">Membrane</keyword>
<evidence type="ECO:0000256" key="4">
    <source>
        <dbReference type="ARBA" id="ARBA00023136"/>
    </source>
</evidence>
<dbReference type="Proteomes" id="UP000501705">
    <property type="component" value="Chromosome"/>
</dbReference>
<reference evidence="7 8" key="1">
    <citation type="journal article" date="2019" name="ACS Chem. Biol.">
        <title>Identification and Mobilization of a Cryptic Antibiotic Biosynthesis Gene Locus from a Human-Pathogenic Nocardia Isolate.</title>
        <authorList>
            <person name="Herisse M."/>
            <person name="Ishida K."/>
            <person name="Porter J.L."/>
            <person name="Howden B."/>
            <person name="Hertweck C."/>
            <person name="Stinear T.P."/>
            <person name="Pidot S.J."/>
        </authorList>
    </citation>
    <scope>NUCLEOTIDE SEQUENCE [LARGE SCALE GENOMIC DNA]</scope>
    <source>
        <strain evidence="7 8">AUSMDU00024985</strain>
    </source>
</reference>
<dbReference type="GO" id="GO:0016020">
    <property type="term" value="C:membrane"/>
    <property type="evidence" value="ECO:0007669"/>
    <property type="project" value="UniProtKB-SubCell"/>
</dbReference>
<feature type="transmembrane region" description="Helical" evidence="5">
    <location>
        <begin position="117"/>
        <end position="135"/>
    </location>
</feature>
<evidence type="ECO:0000256" key="3">
    <source>
        <dbReference type="ARBA" id="ARBA00022989"/>
    </source>
</evidence>
<feature type="transmembrane region" description="Helical" evidence="5">
    <location>
        <begin position="6"/>
        <end position="27"/>
    </location>
</feature>
<comment type="subcellular location">
    <subcellularLocation>
        <location evidence="1">Membrane</location>
        <topology evidence="1">Multi-pass membrane protein</topology>
    </subcellularLocation>
</comment>
<keyword evidence="2 5" id="KW-0812">Transmembrane</keyword>
<dbReference type="GO" id="GO:0030416">
    <property type="term" value="P:methylamine metabolic process"/>
    <property type="evidence" value="ECO:0007669"/>
    <property type="project" value="InterPro"/>
</dbReference>
<name>A0A6G9XN01_NOCBR</name>
<dbReference type="InterPro" id="IPR009908">
    <property type="entry name" value="Methylamine_util_MauE"/>
</dbReference>
<evidence type="ECO:0000256" key="1">
    <source>
        <dbReference type="ARBA" id="ARBA00004141"/>
    </source>
</evidence>
<feature type="domain" description="Methylamine utilisation protein MauE" evidence="6">
    <location>
        <begin position="9"/>
        <end position="133"/>
    </location>
</feature>
<feature type="transmembrane region" description="Helical" evidence="5">
    <location>
        <begin position="75"/>
        <end position="97"/>
    </location>
</feature>
<evidence type="ECO:0000256" key="2">
    <source>
        <dbReference type="ARBA" id="ARBA00022692"/>
    </source>
</evidence>
<evidence type="ECO:0000313" key="7">
    <source>
        <dbReference type="EMBL" id="QIS02321.1"/>
    </source>
</evidence>
<evidence type="ECO:0000256" key="5">
    <source>
        <dbReference type="SAM" id="Phobius"/>
    </source>
</evidence>
<sequence length="185" mass="19835">MLFECFMVLMAVVQMVLAIRLLAAGLRKMRKPAETRIAMARYRVVPEPLVTFMAAALPIVEIAIGIFLLVGASVRWAACAAAGLHIGFAMVISVNLLRGRSFDCGCHGADAGRTIDWALVGQNLISAVAAALLAIHPLPRIPGMDTVAVIAVTAMAWCLARLLVTMRHVAAQAGQVESHLLWRVI</sequence>
<feature type="transmembrane region" description="Helical" evidence="5">
    <location>
        <begin position="147"/>
        <end position="164"/>
    </location>
</feature>
<feature type="transmembrane region" description="Helical" evidence="5">
    <location>
        <begin position="48"/>
        <end position="69"/>
    </location>
</feature>
<organism evidence="7 8">
    <name type="scientific">Nocardia brasiliensis</name>
    <dbReference type="NCBI Taxonomy" id="37326"/>
    <lineage>
        <taxon>Bacteria</taxon>
        <taxon>Bacillati</taxon>
        <taxon>Actinomycetota</taxon>
        <taxon>Actinomycetes</taxon>
        <taxon>Mycobacteriales</taxon>
        <taxon>Nocardiaceae</taxon>
        <taxon>Nocardia</taxon>
    </lineage>
</organism>
<dbReference type="RefSeq" id="WP_167461421.1">
    <property type="nucleotide sequence ID" value="NZ_CP046171.1"/>
</dbReference>
<dbReference type="AlphaFoldDB" id="A0A6G9XN01"/>
<accession>A0A6G9XN01</accession>
<proteinExistence type="predicted"/>
<evidence type="ECO:0000259" key="6">
    <source>
        <dbReference type="Pfam" id="PF07291"/>
    </source>
</evidence>
<protein>
    <submittedName>
        <fullName evidence="7">DoxX family membrane protein</fullName>
    </submittedName>
</protein>
<keyword evidence="3 5" id="KW-1133">Transmembrane helix</keyword>
<dbReference type="Pfam" id="PF07291">
    <property type="entry name" value="MauE"/>
    <property type="match status" value="1"/>
</dbReference>